<evidence type="ECO:0000256" key="2">
    <source>
        <dbReference type="ARBA" id="ARBA00007981"/>
    </source>
</evidence>
<evidence type="ECO:0000256" key="10">
    <source>
        <dbReference type="ARBA" id="ARBA00022837"/>
    </source>
</evidence>
<dbReference type="Pfam" id="PF08355">
    <property type="entry name" value="EF_assoc_1"/>
    <property type="match status" value="1"/>
</dbReference>
<feature type="compositionally biased region" description="Basic and acidic residues" evidence="18">
    <location>
        <begin position="11"/>
        <end position="25"/>
    </location>
</feature>
<keyword evidence="6" id="KW-0677">Repeat</keyword>
<organism evidence="21 22">
    <name type="scientific">Penaeus vannamei</name>
    <name type="common">Whiteleg shrimp</name>
    <name type="synonym">Litopenaeus vannamei</name>
    <dbReference type="NCBI Taxonomy" id="6689"/>
    <lineage>
        <taxon>Eukaryota</taxon>
        <taxon>Metazoa</taxon>
        <taxon>Ecdysozoa</taxon>
        <taxon>Arthropoda</taxon>
        <taxon>Crustacea</taxon>
        <taxon>Multicrustacea</taxon>
        <taxon>Malacostraca</taxon>
        <taxon>Eumalacostraca</taxon>
        <taxon>Eucarida</taxon>
        <taxon>Decapoda</taxon>
        <taxon>Dendrobranchiata</taxon>
        <taxon>Penaeoidea</taxon>
        <taxon>Penaeidae</taxon>
        <taxon>Penaeus</taxon>
    </lineage>
</organism>
<keyword evidence="13" id="KW-0342">GTP-binding</keyword>
<accession>A0A3R7PC53</accession>
<feature type="region of interest" description="Disordered" evidence="18">
    <location>
        <begin position="1"/>
        <end position="25"/>
    </location>
</feature>
<keyword evidence="11" id="KW-1133">Transmembrane helix</keyword>
<dbReference type="InterPro" id="IPR001806">
    <property type="entry name" value="Small_GTPase"/>
</dbReference>
<dbReference type="SUPFAM" id="SSF52540">
    <property type="entry name" value="P-loop containing nucleoside triphosphate hydrolases"/>
    <property type="match status" value="2"/>
</dbReference>
<dbReference type="STRING" id="6689.A0A3R7PC53"/>
<dbReference type="SMART" id="SM00054">
    <property type="entry name" value="EFh"/>
    <property type="match status" value="2"/>
</dbReference>
<name>A0A3R7PC53_PENVA</name>
<evidence type="ECO:0000256" key="13">
    <source>
        <dbReference type="ARBA" id="ARBA00023134"/>
    </source>
</evidence>
<dbReference type="InterPro" id="IPR013566">
    <property type="entry name" value="EF_hand_assoc_1"/>
</dbReference>
<dbReference type="InterPro" id="IPR018247">
    <property type="entry name" value="EF_Hand_1_Ca_BS"/>
</dbReference>
<dbReference type="SMART" id="SM00174">
    <property type="entry name" value="RHO"/>
    <property type="match status" value="1"/>
</dbReference>
<comment type="caution">
    <text evidence="21">The sequence shown here is derived from an EMBL/GenBank/DDBJ whole genome shotgun (WGS) entry which is preliminary data.</text>
</comment>
<comment type="function">
    <text evidence="17">Atypical mitochondrial nucleoside-triphosphatase (NTPase) involved in mitochondrial trafficking. Probably involved in control of anterograde transport of mitochondria and their subcellular distribution. Can hydrolyze GTP, ATP and UTP.</text>
</comment>
<feature type="non-terminal residue" evidence="21">
    <location>
        <position position="1"/>
    </location>
</feature>
<reference evidence="21 22" key="1">
    <citation type="submission" date="2018-04" db="EMBL/GenBank/DDBJ databases">
        <authorList>
            <person name="Zhang X."/>
            <person name="Yuan J."/>
            <person name="Li F."/>
            <person name="Xiang J."/>
        </authorList>
    </citation>
    <scope>NUCLEOTIDE SEQUENCE [LARGE SCALE GENOMIC DNA]</scope>
    <source>
        <tissue evidence="21">Muscle</tissue>
    </source>
</reference>
<dbReference type="FunFam" id="1.10.238.10:FF:000011">
    <property type="entry name" value="Mitochondrial Rho GTPase"/>
    <property type="match status" value="1"/>
</dbReference>
<evidence type="ECO:0000256" key="4">
    <source>
        <dbReference type="ARBA" id="ARBA00022692"/>
    </source>
</evidence>
<dbReference type="Gene3D" id="1.10.238.10">
    <property type="entry name" value="EF-hand"/>
    <property type="match status" value="2"/>
</dbReference>
<keyword evidence="7" id="KW-0547">Nucleotide-binding</keyword>
<feature type="domain" description="Miro" evidence="20">
    <location>
        <begin position="1"/>
        <end position="142"/>
    </location>
</feature>
<evidence type="ECO:0000256" key="16">
    <source>
        <dbReference type="ARBA" id="ARBA00042451"/>
    </source>
</evidence>
<keyword evidence="22" id="KW-1185">Reference proteome</keyword>
<dbReference type="InterPro" id="IPR020860">
    <property type="entry name" value="MIRO_dom"/>
</dbReference>
<dbReference type="InterPro" id="IPR011992">
    <property type="entry name" value="EF-hand-dom_pair"/>
</dbReference>
<comment type="similarity">
    <text evidence="2">Belongs to the mitochondrial Rho GTPase family.</text>
</comment>
<gene>
    <name evidence="21" type="ORF">C7M84_015600</name>
</gene>
<evidence type="ECO:0000256" key="7">
    <source>
        <dbReference type="ARBA" id="ARBA00022741"/>
    </source>
</evidence>
<dbReference type="FunFam" id="3.40.50.300:FF:000553">
    <property type="entry name" value="Mitochondrial Rho GTPase"/>
    <property type="match status" value="1"/>
</dbReference>
<evidence type="ECO:0000259" key="19">
    <source>
        <dbReference type="PROSITE" id="PS50222"/>
    </source>
</evidence>
<dbReference type="PRINTS" id="PR00449">
    <property type="entry name" value="RASTRNSFRMNG"/>
</dbReference>
<evidence type="ECO:0000256" key="18">
    <source>
        <dbReference type="SAM" id="MobiDB-lite"/>
    </source>
</evidence>
<proteinExistence type="inferred from homology"/>
<dbReference type="PROSITE" id="PS00018">
    <property type="entry name" value="EF_HAND_1"/>
    <property type="match status" value="2"/>
</dbReference>
<evidence type="ECO:0000256" key="12">
    <source>
        <dbReference type="ARBA" id="ARBA00023128"/>
    </source>
</evidence>
<dbReference type="PANTHER" id="PTHR46819:SF1">
    <property type="entry name" value="EF-HAND CALCIUM-BINDING DOMAIN-CONTAINING PROTEIN 7"/>
    <property type="match status" value="1"/>
</dbReference>
<dbReference type="GO" id="GO:0005525">
    <property type="term" value="F:GTP binding"/>
    <property type="evidence" value="ECO:0007669"/>
    <property type="project" value="UniProtKB-KW"/>
</dbReference>
<evidence type="ECO:0000259" key="20">
    <source>
        <dbReference type="PROSITE" id="PS51423"/>
    </source>
</evidence>
<feature type="domain" description="EF-hand" evidence="19">
    <location>
        <begin position="279"/>
        <end position="314"/>
    </location>
</feature>
<keyword evidence="8" id="KW-1000">Mitochondrion outer membrane</keyword>
<protein>
    <recommendedName>
        <fullName evidence="15">Mitochondrial Rho GTPase 2</fullName>
    </recommendedName>
    <alternativeName>
        <fullName evidence="16">Ras homolog gene family member T2</fullName>
    </alternativeName>
</protein>
<comment type="subcellular location">
    <subcellularLocation>
        <location evidence="1">Mitochondrion outer membrane</location>
        <topology evidence="1">Single-pass type IV membrane protein</topology>
    </subcellularLocation>
</comment>
<dbReference type="Gene3D" id="3.40.50.300">
    <property type="entry name" value="P-loop containing nucleotide triphosphate hydrolases"/>
    <property type="match status" value="2"/>
</dbReference>
<evidence type="ECO:0000256" key="11">
    <source>
        <dbReference type="ARBA" id="ARBA00022989"/>
    </source>
</evidence>
<dbReference type="FunFam" id="3.40.50.300:FF:000170">
    <property type="entry name" value="Mitochondrial Rho GTPase"/>
    <property type="match status" value="1"/>
</dbReference>
<dbReference type="FunFam" id="1.10.238.10:FF:000021">
    <property type="entry name" value="Mitochondrial Rho GTPase"/>
    <property type="match status" value="1"/>
</dbReference>
<comment type="subunit">
    <text evidence="3">Homodimer.</text>
</comment>
<evidence type="ECO:0000256" key="5">
    <source>
        <dbReference type="ARBA" id="ARBA00022723"/>
    </source>
</evidence>
<evidence type="ECO:0000256" key="14">
    <source>
        <dbReference type="ARBA" id="ARBA00023136"/>
    </source>
</evidence>
<sequence length="875" mass="98997">EFPEQVPPRRAGVESHPPDVTPEKVPTHIVDYSEREQNVEQLRAEINRSDVICIVYSVEDEDTLDRVTGHWLPLIRSTLGQQHQTPVILVGNKVDLVDYSTMEIVLQTMMEYPEIETCVECSARTLKNISEMFYYAQKAVLHPTAPLYILEERDLTEKCKKALIRIFKICDTDNDNLLNDQELNAFQRRCFNAPLNPQALEELKTVVRRNVSDGVHNDSLTLRGFLFLHRLFIQRGRHETTWTVLRRFGYNDNLQLTKDYLFPPSLRVPPGCSTELNHAGYSFLSNLFEKYDRDNDGALSPQELIDLFSTCPIMPWGPDVLNSVHTNEKGWITLQGYLAQWTLWTLLDVQRTLEYFAYLGYSGTGDDNQLSAITVTREKRIDLQKKQTMRNVYQCHVIGPRDSGKTTFCQGLLGRSLEEVQEIPEEKLSRHTISTLQVYGQEKYLVLHDIDVHNITDALMPNEVQCDVACLVYDVSNPKAFEYVARIYLKYFSESSIPVLFVANKSDMSPVRQDYILQPTAFCHKHKLPPPHIFSSASQPKKDIYTKLATMAAYPSAYSTVLFFSCFPSLPPFTPSLLPLLRFPTPPTPLPTPSLSHFCPTFRSSFPLHPSLPCPVIIAPSSTLLPFQFPLPLPLRFSLLLFFPPLLVVSFLLPNPSSFTPTSAILQYFSLPNSSSTPHFSPLLFPSLSISFLSLFLLSRSPIFLHNSLSRPRFPCTLRLFPLLPLFLPLLSSIPPPPFLFNSSLLTYFYSPSSYIFLITLPLPTSSPDILFLPFPYFLPSPPSPFFPSSPILFPSFPFSFLYFHTFPASLPLSPLLPSSLPPFPSSLPSPLPYPLPHVSSLSLPSPSLPSPYLPSPLPSLPLSPLPVSEEHTIS</sequence>
<dbReference type="GO" id="GO:0003924">
    <property type="term" value="F:GTPase activity"/>
    <property type="evidence" value="ECO:0007669"/>
    <property type="project" value="InterPro"/>
</dbReference>
<evidence type="ECO:0000256" key="17">
    <source>
        <dbReference type="ARBA" id="ARBA00093331"/>
    </source>
</evidence>
<keyword evidence="12" id="KW-0496">Mitochondrion</keyword>
<dbReference type="Pfam" id="PF00071">
    <property type="entry name" value="Ras"/>
    <property type="match status" value="1"/>
</dbReference>
<keyword evidence="5" id="KW-0479">Metal-binding</keyword>
<evidence type="ECO:0000256" key="3">
    <source>
        <dbReference type="ARBA" id="ARBA00011738"/>
    </source>
</evidence>
<dbReference type="InterPro" id="IPR013567">
    <property type="entry name" value="EF_hand_assoc_2"/>
</dbReference>
<keyword evidence="9" id="KW-0378">Hydrolase</keyword>
<evidence type="ECO:0000313" key="21">
    <source>
        <dbReference type="EMBL" id="ROT66379.1"/>
    </source>
</evidence>
<evidence type="ECO:0000256" key="6">
    <source>
        <dbReference type="ARBA" id="ARBA00022737"/>
    </source>
</evidence>
<dbReference type="OrthoDB" id="10020961at2759"/>
<dbReference type="CDD" id="cd01892">
    <property type="entry name" value="Miro2"/>
    <property type="match status" value="1"/>
</dbReference>
<dbReference type="Pfam" id="PF08356">
    <property type="entry name" value="EF_assoc_2"/>
    <property type="match status" value="1"/>
</dbReference>
<evidence type="ECO:0000256" key="9">
    <source>
        <dbReference type="ARBA" id="ARBA00022801"/>
    </source>
</evidence>
<dbReference type="Proteomes" id="UP000283509">
    <property type="component" value="Unassembled WGS sequence"/>
</dbReference>
<dbReference type="EMBL" id="QCYY01002945">
    <property type="protein sequence ID" value="ROT66379.1"/>
    <property type="molecule type" value="Genomic_DNA"/>
</dbReference>
<dbReference type="InterPro" id="IPR027417">
    <property type="entry name" value="P-loop_NTPase"/>
</dbReference>
<evidence type="ECO:0000256" key="8">
    <source>
        <dbReference type="ARBA" id="ARBA00022787"/>
    </source>
</evidence>
<dbReference type="GO" id="GO:0005741">
    <property type="term" value="C:mitochondrial outer membrane"/>
    <property type="evidence" value="ECO:0007669"/>
    <property type="project" value="UniProtKB-SubCell"/>
</dbReference>
<keyword evidence="14" id="KW-0472">Membrane</keyword>
<reference evidence="21 22" key="2">
    <citation type="submission" date="2019-01" db="EMBL/GenBank/DDBJ databases">
        <title>The decoding of complex shrimp genome reveals the adaptation for benthos swimmer, frequently molting mechanism and breeding impact on genome.</title>
        <authorList>
            <person name="Sun Y."/>
            <person name="Gao Y."/>
            <person name="Yu Y."/>
        </authorList>
    </citation>
    <scope>NUCLEOTIDE SEQUENCE [LARGE SCALE GENOMIC DNA]</scope>
    <source>
        <tissue evidence="21">Muscle</tissue>
    </source>
</reference>
<feature type="domain" description="Miro" evidence="20">
    <location>
        <begin position="390"/>
        <end position="554"/>
    </location>
</feature>
<dbReference type="SUPFAM" id="SSF47473">
    <property type="entry name" value="EF-hand"/>
    <property type="match status" value="1"/>
</dbReference>
<dbReference type="PROSITE" id="PS51423">
    <property type="entry name" value="MIRO"/>
    <property type="match status" value="2"/>
</dbReference>
<evidence type="ECO:0000256" key="1">
    <source>
        <dbReference type="ARBA" id="ARBA00004200"/>
    </source>
</evidence>
<dbReference type="GO" id="GO:0005509">
    <property type="term" value="F:calcium ion binding"/>
    <property type="evidence" value="ECO:0007669"/>
    <property type="project" value="InterPro"/>
</dbReference>
<dbReference type="AlphaFoldDB" id="A0A3R7PC53"/>
<keyword evidence="10" id="KW-0106">Calcium</keyword>
<dbReference type="PANTHER" id="PTHR46819">
    <property type="entry name" value="EF-HAND CALCIUM-BINDING DOMAIN-CONTAINING PROTEIN 7"/>
    <property type="match status" value="1"/>
</dbReference>
<evidence type="ECO:0000256" key="15">
    <source>
        <dbReference type="ARBA" id="ARBA00040475"/>
    </source>
</evidence>
<dbReference type="InterPro" id="IPR002048">
    <property type="entry name" value="EF_hand_dom"/>
</dbReference>
<evidence type="ECO:0000313" key="22">
    <source>
        <dbReference type="Proteomes" id="UP000283509"/>
    </source>
</evidence>
<dbReference type="PROSITE" id="PS50222">
    <property type="entry name" value="EF_HAND_2"/>
    <property type="match status" value="1"/>
</dbReference>
<keyword evidence="4" id="KW-0812">Transmembrane</keyword>
<dbReference type="InterPro" id="IPR052266">
    <property type="entry name" value="Miro-EF-hand_domain"/>
</dbReference>